<accession>A0A1E8FAV4</accession>
<gene>
    <name evidence="7" type="ORF">BFC17_01980</name>
</gene>
<keyword evidence="2 5" id="KW-0812">Transmembrane</keyword>
<protein>
    <recommendedName>
        <fullName evidence="6">O-antigen ligase-related domain-containing protein</fullName>
    </recommendedName>
</protein>
<feature type="transmembrane region" description="Helical" evidence="5">
    <location>
        <begin position="171"/>
        <end position="189"/>
    </location>
</feature>
<evidence type="ECO:0000259" key="6">
    <source>
        <dbReference type="Pfam" id="PF04932"/>
    </source>
</evidence>
<evidence type="ECO:0000313" key="8">
    <source>
        <dbReference type="Proteomes" id="UP000176037"/>
    </source>
</evidence>
<dbReference type="EMBL" id="MJIC01000015">
    <property type="protein sequence ID" value="OFI33062.1"/>
    <property type="molecule type" value="Genomic_DNA"/>
</dbReference>
<name>A0A1E8FAV4_9ALTE</name>
<feature type="transmembrane region" description="Helical" evidence="5">
    <location>
        <begin position="127"/>
        <end position="144"/>
    </location>
</feature>
<proteinExistence type="predicted"/>
<reference evidence="7 8" key="1">
    <citation type="submission" date="2016-09" db="EMBL/GenBank/DDBJ databases">
        <title>Alteromonas lipolytica, a new species isolated from sea water.</title>
        <authorList>
            <person name="Wu Y.-H."/>
            <person name="Cheng H."/>
            <person name="Xu X.-W."/>
        </authorList>
    </citation>
    <scope>NUCLEOTIDE SEQUENCE [LARGE SCALE GENOMIC DNA]</scope>
    <source>
        <strain evidence="7 8">JW12</strain>
    </source>
</reference>
<dbReference type="Proteomes" id="UP000176037">
    <property type="component" value="Unassembled WGS sequence"/>
</dbReference>
<keyword evidence="8" id="KW-1185">Reference proteome</keyword>
<comment type="caution">
    <text evidence="7">The sequence shown here is derived from an EMBL/GenBank/DDBJ whole genome shotgun (WGS) entry which is preliminary data.</text>
</comment>
<feature type="transmembrane region" description="Helical" evidence="5">
    <location>
        <begin position="196"/>
        <end position="215"/>
    </location>
</feature>
<dbReference type="Pfam" id="PF04932">
    <property type="entry name" value="Wzy_C"/>
    <property type="match status" value="1"/>
</dbReference>
<keyword evidence="4 5" id="KW-0472">Membrane</keyword>
<feature type="transmembrane region" description="Helical" evidence="5">
    <location>
        <begin position="388"/>
        <end position="406"/>
    </location>
</feature>
<sequence>MKLKFSALLGLAFFIIFYTGFQGGRYFMANRVQELGLLMSLSLFLYSALMSAVQIRRADLRWNWWFFATLCFIAYTFFLPAWLFSQNANVPVMPSIMASREFLIIFFGPAIYYLYRMGYDLLTLERVFVYALIFLAFNYLFHYIRLDLVAAYFSSDPTIAGLVTFDPWRGYRLKPSSIALFMLSVLAPVKLVKSRSAAKTLGWFVVVLVVGYIWFLVKARSMAASLILASLVYLLFFLRKQRVGVFFLSIPVIIMLVLTVSMTVAGKLENASSEGDGVRLKSYSIALNSIAEHPFLGFGQQSGYSKTEQDIFWYKFYSADLGLIGTAFKYGLVGAALYIFFSIFIIQRLVRTIWLYRRVYGQVHALLVALSVVFIALFINILLNPALVYIPGLTLAAFSIGLTSAWQHKLRQALLASPAYSA</sequence>
<feature type="domain" description="O-antigen ligase-related" evidence="6">
    <location>
        <begin position="206"/>
        <end position="339"/>
    </location>
</feature>
<feature type="transmembrane region" description="Helical" evidence="5">
    <location>
        <begin position="245"/>
        <end position="265"/>
    </location>
</feature>
<dbReference type="AlphaFoldDB" id="A0A1E8FAV4"/>
<evidence type="ECO:0000256" key="2">
    <source>
        <dbReference type="ARBA" id="ARBA00022692"/>
    </source>
</evidence>
<dbReference type="GO" id="GO:0016020">
    <property type="term" value="C:membrane"/>
    <property type="evidence" value="ECO:0007669"/>
    <property type="project" value="UniProtKB-SubCell"/>
</dbReference>
<evidence type="ECO:0000313" key="7">
    <source>
        <dbReference type="EMBL" id="OFI33062.1"/>
    </source>
</evidence>
<feature type="transmembrane region" description="Helical" evidence="5">
    <location>
        <begin position="33"/>
        <end position="52"/>
    </location>
</feature>
<dbReference type="STRING" id="1856405.BFC17_01980"/>
<evidence type="ECO:0000256" key="4">
    <source>
        <dbReference type="ARBA" id="ARBA00023136"/>
    </source>
</evidence>
<keyword evidence="3 5" id="KW-1133">Transmembrane helix</keyword>
<dbReference type="OrthoDB" id="7063589at2"/>
<comment type="subcellular location">
    <subcellularLocation>
        <location evidence="1">Membrane</location>
        <topology evidence="1">Multi-pass membrane protein</topology>
    </subcellularLocation>
</comment>
<feature type="transmembrane region" description="Helical" evidence="5">
    <location>
        <begin position="221"/>
        <end position="238"/>
    </location>
</feature>
<dbReference type="InterPro" id="IPR007016">
    <property type="entry name" value="O-antigen_ligase-rel_domated"/>
</dbReference>
<evidence type="ECO:0000256" key="5">
    <source>
        <dbReference type="SAM" id="Phobius"/>
    </source>
</evidence>
<evidence type="ECO:0000256" key="1">
    <source>
        <dbReference type="ARBA" id="ARBA00004141"/>
    </source>
</evidence>
<feature type="transmembrane region" description="Helical" evidence="5">
    <location>
        <begin position="359"/>
        <end position="382"/>
    </location>
</feature>
<feature type="transmembrane region" description="Helical" evidence="5">
    <location>
        <begin position="64"/>
        <end position="84"/>
    </location>
</feature>
<evidence type="ECO:0000256" key="3">
    <source>
        <dbReference type="ARBA" id="ARBA00022989"/>
    </source>
</evidence>
<feature type="transmembrane region" description="Helical" evidence="5">
    <location>
        <begin position="96"/>
        <end position="115"/>
    </location>
</feature>
<feature type="transmembrane region" description="Helical" evidence="5">
    <location>
        <begin position="327"/>
        <end position="347"/>
    </location>
</feature>
<dbReference type="RefSeq" id="WP_070177439.1">
    <property type="nucleotide sequence ID" value="NZ_BMJR01000002.1"/>
</dbReference>
<organism evidence="7 8">
    <name type="scientific">Alteromonas lipolytica</name>
    <dbReference type="NCBI Taxonomy" id="1856405"/>
    <lineage>
        <taxon>Bacteria</taxon>
        <taxon>Pseudomonadati</taxon>
        <taxon>Pseudomonadota</taxon>
        <taxon>Gammaproteobacteria</taxon>
        <taxon>Alteromonadales</taxon>
        <taxon>Alteromonadaceae</taxon>
        <taxon>Alteromonas/Salinimonas group</taxon>
        <taxon>Alteromonas</taxon>
    </lineage>
</organism>